<accession>A0ABT8VR92</accession>
<evidence type="ECO:0000313" key="3">
    <source>
        <dbReference type="Proteomes" id="UP001168642"/>
    </source>
</evidence>
<feature type="domain" description="DED" evidence="1">
    <location>
        <begin position="314"/>
        <end position="405"/>
    </location>
</feature>
<organism evidence="2 3">
    <name type="scientific">Wenyingzhuangia gilva</name>
    <dbReference type="NCBI Taxonomy" id="3057677"/>
    <lineage>
        <taxon>Bacteria</taxon>
        <taxon>Pseudomonadati</taxon>
        <taxon>Bacteroidota</taxon>
        <taxon>Flavobacteriia</taxon>
        <taxon>Flavobacteriales</taxon>
        <taxon>Flavobacteriaceae</taxon>
        <taxon>Wenyingzhuangia</taxon>
    </lineage>
</organism>
<dbReference type="PROSITE" id="PS50168">
    <property type="entry name" value="DED"/>
    <property type="match status" value="1"/>
</dbReference>
<proteinExistence type="predicted"/>
<protein>
    <recommendedName>
        <fullName evidence="1">DED domain-containing protein</fullName>
    </recommendedName>
</protein>
<keyword evidence="3" id="KW-1185">Reference proteome</keyword>
<dbReference type="InterPro" id="IPR001875">
    <property type="entry name" value="DED_dom"/>
</dbReference>
<gene>
    <name evidence="2" type="ORF">QVZ41_06435</name>
</gene>
<evidence type="ECO:0000259" key="1">
    <source>
        <dbReference type="PROSITE" id="PS50168"/>
    </source>
</evidence>
<dbReference type="RefSeq" id="WP_302883727.1">
    <property type="nucleotide sequence ID" value="NZ_JAUMIT010000002.1"/>
</dbReference>
<name>A0ABT8VR92_9FLAO</name>
<sequence length="405" mass="47615">MIRFNKKIVKKGNVLKEDTGIKVSDLVKLLGEDSMSIEFLELLNFKSIEDEFINIKGATTIVETQKLINSKFNKIDLLSSLNNISLYDDMEFTINFHNICSSDYFEKLGVKNISVSPIYSAKRDFFTCLYQMDKYANKIIQCGYSDLVKLNFDYLKKVCAIDKKYRILHEIDEDKYYLRAIISQKKYHNYDNNLTIVIGLLTLHEEMKRNNVFYSLNMFEYNESFVKMYFESSDRRELKDIGYVKNIIIVSNDEIKREALRFSAVCSIVFDETKFEELIMLPRNIKSDILSIKHNQVPKTAISELRSISDAKKIHDELFEDISKIHTIRNPEQIKFLVREKIEKAKRDEVKKIKGSLINELDKKRIRNVVDLLSVFKKIELLAEEDIDALSYLRFIIYQALILRK</sequence>
<comment type="caution">
    <text evidence="2">The sequence shown here is derived from an EMBL/GenBank/DDBJ whole genome shotgun (WGS) entry which is preliminary data.</text>
</comment>
<evidence type="ECO:0000313" key="2">
    <source>
        <dbReference type="EMBL" id="MDO3694482.1"/>
    </source>
</evidence>
<dbReference type="EMBL" id="JAUMIT010000002">
    <property type="protein sequence ID" value="MDO3694482.1"/>
    <property type="molecule type" value="Genomic_DNA"/>
</dbReference>
<dbReference type="Proteomes" id="UP001168642">
    <property type="component" value="Unassembled WGS sequence"/>
</dbReference>
<reference evidence="2" key="1">
    <citation type="submission" date="2023-07" db="EMBL/GenBank/DDBJ databases">
        <title>Wenyingzhuangia sp. chi5 genome sequencing and assembly.</title>
        <authorList>
            <person name="Park S."/>
        </authorList>
    </citation>
    <scope>NUCLEOTIDE SEQUENCE</scope>
    <source>
        <strain evidence="2">Chi5</strain>
    </source>
</reference>